<comment type="subcellular location">
    <subcellularLocation>
        <location evidence="2">Cell membrane</location>
    </subcellularLocation>
    <subcellularLocation>
        <location evidence="1">Membrane</location>
        <topology evidence="1">Multi-pass membrane protein</topology>
    </subcellularLocation>
</comment>
<evidence type="ECO:0000256" key="12">
    <source>
        <dbReference type="SAM" id="Phobius"/>
    </source>
</evidence>
<evidence type="ECO:0000256" key="4">
    <source>
        <dbReference type="ARBA" id="ARBA00022475"/>
    </source>
</evidence>
<dbReference type="InterPro" id="IPR006201">
    <property type="entry name" value="Neur_channel"/>
</dbReference>
<evidence type="ECO:0000256" key="6">
    <source>
        <dbReference type="ARBA" id="ARBA00022729"/>
    </source>
</evidence>
<sequence length="545" mass="63589">MQFDTDLVVRQRWSDPSMEYTMPTSYDQEYISGDDEMASHIWRSDMFLANSKRAYTHLITQPNTLLWLYPNGTVMCNVRISSTFMCQMKLETFPFDTQYFGKTPQTGNGHSMFVWKEPMIRLTSTERFNFRAEHCGYLKSASIFDNMNEAQIFDYLLQRGYDKRVMPKLPSVKRLRVIDVITHVKHAERRFLPFHGVGHTDKDIQFVWKEPNPIDVNRRIQLPQYKWPEAETINCFNPHWTGNFSCLKLQFKFEREFGYHMSQSFAPCALLVVCSWVSFWLSVDAIPARTALGITTFLTIYTQSSGVRYTLPPVSYTKAIDIWFNVCTVFIFLTLVEFALVNYVSRHYSRPSPKRTLSRCERHYAMKHCMHFYRGWLSFSKEGPVMERFRQVFGGHATVDCIFFDHINIIFENELYFYQSLLRDYQALFVSRLWFPNILGQAHPNIKDILNPGICGQDCDTIPALTTARIFCPMTDAAMPEQNSAPQVQWKPGTDIVNALYALCISNGSDRHDQSKERPSRQQPLEMERRDAFKAVNQPPLKSPN</sequence>
<keyword evidence="3" id="KW-0813">Transport</keyword>
<evidence type="ECO:0000256" key="10">
    <source>
        <dbReference type="ARBA" id="ARBA00023303"/>
    </source>
</evidence>
<evidence type="ECO:0000313" key="15">
    <source>
        <dbReference type="Proteomes" id="UP000695022"/>
    </source>
</evidence>
<keyword evidence="15" id="KW-1185">Reference proteome</keyword>
<dbReference type="PRINTS" id="PR00253">
    <property type="entry name" value="GABAARECEPTR"/>
</dbReference>
<dbReference type="Pfam" id="PF02931">
    <property type="entry name" value="Neur_chan_LBD"/>
    <property type="match status" value="1"/>
</dbReference>
<organism evidence="15 16">
    <name type="scientific">Priapulus caudatus</name>
    <name type="common">Priapulid worm</name>
    <dbReference type="NCBI Taxonomy" id="37621"/>
    <lineage>
        <taxon>Eukaryota</taxon>
        <taxon>Metazoa</taxon>
        <taxon>Ecdysozoa</taxon>
        <taxon>Scalidophora</taxon>
        <taxon>Priapulida</taxon>
        <taxon>Priapulimorpha</taxon>
        <taxon>Priapulimorphida</taxon>
        <taxon>Priapulidae</taxon>
        <taxon>Priapulus</taxon>
    </lineage>
</organism>
<dbReference type="InterPro" id="IPR006028">
    <property type="entry name" value="GABAA/Glycine_rcpt"/>
</dbReference>
<dbReference type="InterPro" id="IPR038050">
    <property type="entry name" value="Neuro_actylchol_rec"/>
</dbReference>
<evidence type="ECO:0000256" key="11">
    <source>
        <dbReference type="SAM" id="MobiDB-lite"/>
    </source>
</evidence>
<dbReference type="InterPro" id="IPR006029">
    <property type="entry name" value="Neurotrans-gated_channel_TM"/>
</dbReference>
<keyword evidence="9 12" id="KW-0472">Membrane</keyword>
<dbReference type="Gene3D" id="1.20.58.390">
    <property type="entry name" value="Neurotransmitter-gated ion-channel transmembrane domain"/>
    <property type="match status" value="1"/>
</dbReference>
<proteinExistence type="predicted"/>
<reference evidence="16" key="1">
    <citation type="submission" date="2025-08" db="UniProtKB">
        <authorList>
            <consortium name="RefSeq"/>
        </authorList>
    </citation>
    <scope>IDENTIFICATION</scope>
</reference>
<evidence type="ECO:0000313" key="16">
    <source>
        <dbReference type="RefSeq" id="XP_014669638.1"/>
    </source>
</evidence>
<keyword evidence="6" id="KW-0732">Signal</keyword>
<dbReference type="GeneID" id="106810717"/>
<feature type="transmembrane region" description="Helical" evidence="12">
    <location>
        <begin position="322"/>
        <end position="345"/>
    </location>
</feature>
<feature type="domain" description="Neurotransmitter-gated ion-channel ligand-binding" evidence="13">
    <location>
        <begin position="1"/>
        <end position="98"/>
    </location>
</feature>
<keyword evidence="10" id="KW-0407">Ion channel</keyword>
<evidence type="ECO:0000259" key="14">
    <source>
        <dbReference type="Pfam" id="PF02932"/>
    </source>
</evidence>
<feature type="region of interest" description="Disordered" evidence="11">
    <location>
        <begin position="509"/>
        <end position="545"/>
    </location>
</feature>
<evidence type="ECO:0000256" key="7">
    <source>
        <dbReference type="ARBA" id="ARBA00022989"/>
    </source>
</evidence>
<gene>
    <name evidence="16" type="primary">LOC106810717</name>
</gene>
<dbReference type="RefSeq" id="XP_014669638.1">
    <property type="nucleotide sequence ID" value="XM_014814152.1"/>
</dbReference>
<evidence type="ECO:0000259" key="13">
    <source>
        <dbReference type="Pfam" id="PF02931"/>
    </source>
</evidence>
<dbReference type="SUPFAM" id="SSF90112">
    <property type="entry name" value="Neurotransmitter-gated ion-channel transmembrane pore"/>
    <property type="match status" value="1"/>
</dbReference>
<evidence type="ECO:0000256" key="2">
    <source>
        <dbReference type="ARBA" id="ARBA00004236"/>
    </source>
</evidence>
<feature type="transmembrane region" description="Helical" evidence="12">
    <location>
        <begin position="265"/>
        <end position="283"/>
    </location>
</feature>
<dbReference type="CDD" id="cd19049">
    <property type="entry name" value="LGIC_TM_anion"/>
    <property type="match status" value="1"/>
</dbReference>
<accession>A0ABM1EBR7</accession>
<feature type="domain" description="Neurotransmitter-gated ion-channel transmembrane" evidence="14">
    <location>
        <begin position="266"/>
        <end position="359"/>
    </location>
</feature>
<keyword evidence="5 12" id="KW-0812">Transmembrane</keyword>
<evidence type="ECO:0000256" key="9">
    <source>
        <dbReference type="ARBA" id="ARBA00023136"/>
    </source>
</evidence>
<dbReference type="InterPro" id="IPR036719">
    <property type="entry name" value="Neuro-gated_channel_TM_sf"/>
</dbReference>
<dbReference type="Proteomes" id="UP000695022">
    <property type="component" value="Unplaced"/>
</dbReference>
<dbReference type="Gene3D" id="2.70.170.10">
    <property type="entry name" value="Neurotransmitter-gated ion-channel ligand-binding domain"/>
    <property type="match status" value="2"/>
</dbReference>
<evidence type="ECO:0000256" key="3">
    <source>
        <dbReference type="ARBA" id="ARBA00022448"/>
    </source>
</evidence>
<feature type="compositionally biased region" description="Basic and acidic residues" evidence="11">
    <location>
        <begin position="509"/>
        <end position="533"/>
    </location>
</feature>
<name>A0ABM1EBR7_PRICU</name>
<keyword evidence="7 12" id="KW-1133">Transmembrane helix</keyword>
<dbReference type="PANTHER" id="PTHR18945">
    <property type="entry name" value="NEUROTRANSMITTER GATED ION CHANNEL"/>
    <property type="match status" value="1"/>
</dbReference>
<keyword evidence="4" id="KW-1003">Cell membrane</keyword>
<dbReference type="InterPro" id="IPR036734">
    <property type="entry name" value="Neur_chan_lig-bd_sf"/>
</dbReference>
<dbReference type="SUPFAM" id="SSF63712">
    <property type="entry name" value="Nicotinic receptor ligand binding domain-like"/>
    <property type="match status" value="1"/>
</dbReference>
<dbReference type="InterPro" id="IPR006202">
    <property type="entry name" value="Neur_chan_lig-bd"/>
</dbReference>
<evidence type="ECO:0000256" key="5">
    <source>
        <dbReference type="ARBA" id="ARBA00022692"/>
    </source>
</evidence>
<dbReference type="CDD" id="cd18987">
    <property type="entry name" value="LGIC_ECD_anion"/>
    <property type="match status" value="1"/>
</dbReference>
<keyword evidence="8" id="KW-0406">Ion transport</keyword>
<evidence type="ECO:0000256" key="1">
    <source>
        <dbReference type="ARBA" id="ARBA00004141"/>
    </source>
</evidence>
<dbReference type="PRINTS" id="PR00252">
    <property type="entry name" value="NRIONCHANNEL"/>
</dbReference>
<evidence type="ECO:0000256" key="8">
    <source>
        <dbReference type="ARBA" id="ARBA00023065"/>
    </source>
</evidence>
<dbReference type="Pfam" id="PF02932">
    <property type="entry name" value="Neur_chan_memb"/>
    <property type="match status" value="1"/>
</dbReference>
<protein>
    <submittedName>
        <fullName evidence="16">Glycine receptor subunit alpha-4-like</fullName>
    </submittedName>
</protein>